<evidence type="ECO:0000256" key="4">
    <source>
        <dbReference type="ARBA" id="ARBA00023054"/>
    </source>
</evidence>
<dbReference type="OrthoDB" id="18679at2759"/>
<keyword evidence="2" id="KW-0813">Transport</keyword>
<organism evidence="8 9">
    <name type="scientific">Clytia hemisphaerica</name>
    <dbReference type="NCBI Taxonomy" id="252671"/>
    <lineage>
        <taxon>Eukaryota</taxon>
        <taxon>Metazoa</taxon>
        <taxon>Cnidaria</taxon>
        <taxon>Hydrozoa</taxon>
        <taxon>Hydroidolina</taxon>
        <taxon>Leptothecata</taxon>
        <taxon>Obeliida</taxon>
        <taxon>Clytiidae</taxon>
        <taxon>Clytia</taxon>
    </lineage>
</organism>
<dbReference type="GO" id="GO:0031629">
    <property type="term" value="P:synaptic vesicle fusion to presynaptic active zone membrane"/>
    <property type="evidence" value="ECO:0007669"/>
    <property type="project" value="TreeGrafter"/>
</dbReference>
<feature type="region of interest" description="Disordered" evidence="6">
    <location>
        <begin position="119"/>
        <end position="138"/>
    </location>
</feature>
<feature type="domain" description="T-SNARE coiled-coil homology" evidence="7">
    <location>
        <begin position="37"/>
        <end position="99"/>
    </location>
</feature>
<evidence type="ECO:0000256" key="6">
    <source>
        <dbReference type="SAM" id="MobiDB-lite"/>
    </source>
</evidence>
<dbReference type="PROSITE" id="PS50192">
    <property type="entry name" value="T_SNARE"/>
    <property type="match status" value="2"/>
</dbReference>
<dbReference type="GO" id="GO:0005484">
    <property type="term" value="F:SNAP receptor activity"/>
    <property type="evidence" value="ECO:0007669"/>
    <property type="project" value="TreeGrafter"/>
</dbReference>
<sequence length="236" mass="27296">MAYKSNFGKNPFEDEDEDKFQDLSDDPELMNIRQQQDLYRQKMVQSSNRSVQMIIESQSTAMETSEALRKQREQLERTSKNLDKINGDLDESDRNITSLKSIWGTMSNWFKKPVKKVDNVTDQQGPSSEEEDKQLQAETKQLQQNLRNLDNFDVHSSSYTGSSSGGARYQTEEDDIVDKNLDTMLAGLTMLKGQGMALGKEIDEHNDMLEDIQRKTDKSDVRIEDQNKRMNKILRR</sequence>
<evidence type="ECO:0000256" key="3">
    <source>
        <dbReference type="ARBA" id="ARBA00022927"/>
    </source>
</evidence>
<dbReference type="AlphaFoldDB" id="A0A7M5VAH7"/>
<keyword evidence="3" id="KW-0653">Protein transport</keyword>
<proteinExistence type="inferred from homology"/>
<keyword evidence="4 5" id="KW-0175">Coiled coil</keyword>
<dbReference type="GO" id="GO:0005886">
    <property type="term" value="C:plasma membrane"/>
    <property type="evidence" value="ECO:0007669"/>
    <property type="project" value="TreeGrafter"/>
</dbReference>
<evidence type="ECO:0000313" key="8">
    <source>
        <dbReference type="EnsemblMetazoa" id="CLYHEMP005402.1"/>
    </source>
</evidence>
<dbReference type="GO" id="GO:0016082">
    <property type="term" value="P:synaptic vesicle priming"/>
    <property type="evidence" value="ECO:0007669"/>
    <property type="project" value="TreeGrafter"/>
</dbReference>
<evidence type="ECO:0000313" key="9">
    <source>
        <dbReference type="Proteomes" id="UP000594262"/>
    </source>
</evidence>
<dbReference type="RefSeq" id="XP_066912387.1">
    <property type="nucleotide sequence ID" value="XM_067056286.1"/>
</dbReference>
<protein>
    <recommendedName>
        <fullName evidence="7">t-SNARE coiled-coil homology domain-containing protein</fullName>
    </recommendedName>
</protein>
<feature type="compositionally biased region" description="Acidic residues" evidence="6">
    <location>
        <begin position="13"/>
        <end position="25"/>
    </location>
</feature>
<dbReference type="Proteomes" id="UP000594262">
    <property type="component" value="Unplaced"/>
</dbReference>
<feature type="region of interest" description="Disordered" evidence="6">
    <location>
        <begin position="150"/>
        <end position="170"/>
    </location>
</feature>
<dbReference type="GO" id="GO:0031201">
    <property type="term" value="C:SNARE complex"/>
    <property type="evidence" value="ECO:0007669"/>
    <property type="project" value="TreeGrafter"/>
</dbReference>
<dbReference type="GO" id="GO:0098793">
    <property type="term" value="C:presynapse"/>
    <property type="evidence" value="ECO:0007669"/>
    <property type="project" value="GOC"/>
</dbReference>
<feature type="coiled-coil region" evidence="5">
    <location>
        <begin position="58"/>
        <end position="95"/>
    </location>
</feature>
<dbReference type="SMART" id="SM00397">
    <property type="entry name" value="t_SNARE"/>
    <property type="match status" value="2"/>
</dbReference>
<evidence type="ECO:0000256" key="2">
    <source>
        <dbReference type="ARBA" id="ARBA00022448"/>
    </source>
</evidence>
<dbReference type="GeneID" id="136799561"/>
<name>A0A7M5VAH7_9CNID</name>
<dbReference type="GO" id="GO:0019905">
    <property type="term" value="F:syntaxin binding"/>
    <property type="evidence" value="ECO:0007669"/>
    <property type="project" value="TreeGrafter"/>
</dbReference>
<comment type="similarity">
    <text evidence="1">Belongs to the SNAP-25 family.</text>
</comment>
<feature type="domain" description="T-SNARE coiled-coil homology" evidence="7">
    <location>
        <begin position="178"/>
        <end position="233"/>
    </location>
</feature>
<dbReference type="EnsemblMetazoa" id="CLYHEMT005402.1">
    <property type="protein sequence ID" value="CLYHEMP005402.1"/>
    <property type="gene ID" value="CLYHEMG005402"/>
</dbReference>
<feature type="compositionally biased region" description="Low complexity" evidence="6">
    <location>
        <begin position="156"/>
        <end position="166"/>
    </location>
</feature>
<dbReference type="CDD" id="cd15856">
    <property type="entry name" value="SNARE_SNAP29C"/>
    <property type="match status" value="1"/>
</dbReference>
<dbReference type="FunFam" id="1.20.5.110:FF:000041">
    <property type="entry name" value="Synaptosomal-associated protein 29"/>
    <property type="match status" value="1"/>
</dbReference>
<dbReference type="PANTHER" id="PTHR19305:SF9">
    <property type="entry name" value="SYNAPTOSOMAL-ASSOCIATED PROTEIN 29"/>
    <property type="match status" value="1"/>
</dbReference>
<keyword evidence="9" id="KW-1185">Reference proteome</keyword>
<dbReference type="InterPro" id="IPR000727">
    <property type="entry name" value="T_SNARE_dom"/>
</dbReference>
<evidence type="ECO:0000259" key="7">
    <source>
        <dbReference type="PROSITE" id="PS50192"/>
    </source>
</evidence>
<evidence type="ECO:0000256" key="1">
    <source>
        <dbReference type="ARBA" id="ARBA00009480"/>
    </source>
</evidence>
<dbReference type="SUPFAM" id="SSF58038">
    <property type="entry name" value="SNARE fusion complex"/>
    <property type="match status" value="2"/>
</dbReference>
<evidence type="ECO:0000256" key="5">
    <source>
        <dbReference type="SAM" id="Coils"/>
    </source>
</evidence>
<feature type="region of interest" description="Disordered" evidence="6">
    <location>
        <begin position="1"/>
        <end position="25"/>
    </location>
</feature>
<reference evidence="8" key="1">
    <citation type="submission" date="2021-01" db="UniProtKB">
        <authorList>
            <consortium name="EnsemblMetazoa"/>
        </authorList>
    </citation>
    <scope>IDENTIFICATION</scope>
</reference>
<dbReference type="Gene3D" id="1.20.5.110">
    <property type="match status" value="2"/>
</dbReference>
<dbReference type="GO" id="GO:0015031">
    <property type="term" value="P:protein transport"/>
    <property type="evidence" value="ECO:0007669"/>
    <property type="project" value="UniProtKB-KW"/>
</dbReference>
<accession>A0A7M5VAH7</accession>
<dbReference type="PANTHER" id="PTHR19305">
    <property type="entry name" value="SYNAPTOSOMAL ASSOCIATED PROTEIN"/>
    <property type="match status" value="1"/>
</dbReference>